<comment type="caution">
    <text evidence="1">The sequence shown here is derived from an EMBL/GenBank/DDBJ whole genome shotgun (WGS) entry which is preliminary data.</text>
</comment>
<dbReference type="Proteomes" id="UP001054945">
    <property type="component" value="Unassembled WGS sequence"/>
</dbReference>
<evidence type="ECO:0000313" key="1">
    <source>
        <dbReference type="EMBL" id="GIZ03158.1"/>
    </source>
</evidence>
<accession>A0AAV4Y805</accession>
<sequence>MLLTQRVVNRIERKEKRVDDLRVQYQYKAWRRRRHRYDRSITPRATRKRITGEKRIPCEILKRPRFHRSTRILFSMIFDPAFDKH</sequence>
<gene>
    <name evidence="1" type="ORF">CEXT_529631</name>
</gene>
<dbReference type="EMBL" id="BPLR01018911">
    <property type="protein sequence ID" value="GIZ03158.1"/>
    <property type="molecule type" value="Genomic_DNA"/>
</dbReference>
<name>A0AAV4Y805_CAEEX</name>
<protein>
    <submittedName>
        <fullName evidence="1">Uncharacterized protein</fullName>
    </submittedName>
</protein>
<reference evidence="1 2" key="1">
    <citation type="submission" date="2021-06" db="EMBL/GenBank/DDBJ databases">
        <title>Caerostris extrusa draft genome.</title>
        <authorList>
            <person name="Kono N."/>
            <person name="Arakawa K."/>
        </authorList>
    </citation>
    <scope>NUCLEOTIDE SEQUENCE [LARGE SCALE GENOMIC DNA]</scope>
</reference>
<keyword evidence="2" id="KW-1185">Reference proteome</keyword>
<proteinExistence type="predicted"/>
<evidence type="ECO:0000313" key="2">
    <source>
        <dbReference type="Proteomes" id="UP001054945"/>
    </source>
</evidence>
<dbReference type="AlphaFoldDB" id="A0AAV4Y805"/>
<organism evidence="1 2">
    <name type="scientific">Caerostris extrusa</name>
    <name type="common">Bark spider</name>
    <name type="synonym">Caerostris bankana</name>
    <dbReference type="NCBI Taxonomy" id="172846"/>
    <lineage>
        <taxon>Eukaryota</taxon>
        <taxon>Metazoa</taxon>
        <taxon>Ecdysozoa</taxon>
        <taxon>Arthropoda</taxon>
        <taxon>Chelicerata</taxon>
        <taxon>Arachnida</taxon>
        <taxon>Araneae</taxon>
        <taxon>Araneomorphae</taxon>
        <taxon>Entelegynae</taxon>
        <taxon>Araneoidea</taxon>
        <taxon>Araneidae</taxon>
        <taxon>Caerostris</taxon>
    </lineage>
</organism>